<comment type="similarity">
    <text evidence="1">Belongs to the carotenoid/retinoid oxidoreductase family.</text>
</comment>
<feature type="domain" description="Amine oxidase" evidence="3">
    <location>
        <begin position="22"/>
        <end position="382"/>
    </location>
</feature>
<proteinExistence type="inferred from homology"/>
<name>A0A290Q2K4_9BACT</name>
<organism evidence="4 5">
    <name type="scientific">Nibricoccus aquaticus</name>
    <dbReference type="NCBI Taxonomy" id="2576891"/>
    <lineage>
        <taxon>Bacteria</taxon>
        <taxon>Pseudomonadati</taxon>
        <taxon>Verrucomicrobiota</taxon>
        <taxon>Opitutia</taxon>
        <taxon>Opitutales</taxon>
        <taxon>Opitutaceae</taxon>
        <taxon>Nibricoccus</taxon>
    </lineage>
</organism>
<dbReference type="PANTHER" id="PTHR43734">
    <property type="entry name" value="PHYTOENE DESATURASE"/>
    <property type="match status" value="1"/>
</dbReference>
<dbReference type="RefSeq" id="WP_096054278.1">
    <property type="nucleotide sequence ID" value="NZ_CP023344.1"/>
</dbReference>
<dbReference type="InterPro" id="IPR002937">
    <property type="entry name" value="Amino_oxidase"/>
</dbReference>
<feature type="region of interest" description="Disordered" evidence="2">
    <location>
        <begin position="479"/>
        <end position="500"/>
    </location>
</feature>
<dbReference type="GO" id="GO:0016491">
    <property type="term" value="F:oxidoreductase activity"/>
    <property type="evidence" value="ECO:0007669"/>
    <property type="project" value="InterPro"/>
</dbReference>
<feature type="compositionally biased region" description="Polar residues" evidence="2">
    <location>
        <begin position="489"/>
        <end position="500"/>
    </location>
</feature>
<evidence type="ECO:0000313" key="5">
    <source>
        <dbReference type="Proteomes" id="UP000217265"/>
    </source>
</evidence>
<evidence type="ECO:0000259" key="3">
    <source>
        <dbReference type="Pfam" id="PF01593"/>
    </source>
</evidence>
<dbReference type="InterPro" id="IPR036188">
    <property type="entry name" value="FAD/NAD-bd_sf"/>
</dbReference>
<dbReference type="Proteomes" id="UP000217265">
    <property type="component" value="Chromosome"/>
</dbReference>
<dbReference type="Gene3D" id="3.50.50.60">
    <property type="entry name" value="FAD/NAD(P)-binding domain"/>
    <property type="match status" value="2"/>
</dbReference>
<accession>A0A290Q2K4</accession>
<dbReference type="SUPFAM" id="SSF51905">
    <property type="entry name" value="FAD/NAD(P)-binding domain"/>
    <property type="match status" value="1"/>
</dbReference>
<dbReference type="PANTHER" id="PTHR43734:SF3">
    <property type="entry name" value="B-CAROTENE KETOLASE"/>
    <property type="match status" value="1"/>
</dbReference>
<dbReference type="AlphaFoldDB" id="A0A290Q2K4"/>
<dbReference type="OrthoDB" id="9814556at2"/>
<evidence type="ECO:0000256" key="1">
    <source>
        <dbReference type="ARBA" id="ARBA00006046"/>
    </source>
</evidence>
<protein>
    <submittedName>
        <fullName evidence="4">Phytoene dehydrogenase</fullName>
    </submittedName>
</protein>
<dbReference type="Pfam" id="PF01593">
    <property type="entry name" value="Amino_oxidase"/>
    <property type="match status" value="1"/>
</dbReference>
<gene>
    <name evidence="4" type="ORF">CMV30_00915</name>
</gene>
<keyword evidence="5" id="KW-1185">Reference proteome</keyword>
<evidence type="ECO:0000313" key="4">
    <source>
        <dbReference type="EMBL" id="ATC62643.1"/>
    </source>
</evidence>
<dbReference type="KEGG" id="vbh:CMV30_00915"/>
<reference evidence="4 5" key="1">
    <citation type="submission" date="2017-09" db="EMBL/GenBank/DDBJ databases">
        <title>Complete genome sequence of Verrucomicrobial strain HZ-65, isolated from freshwater.</title>
        <authorList>
            <person name="Choi A."/>
        </authorList>
    </citation>
    <scope>NUCLEOTIDE SEQUENCE [LARGE SCALE GENOMIC DNA]</scope>
    <source>
        <strain evidence="4 5">HZ-65</strain>
    </source>
</reference>
<dbReference type="EMBL" id="CP023344">
    <property type="protein sequence ID" value="ATC62643.1"/>
    <property type="molecule type" value="Genomic_DNA"/>
</dbReference>
<sequence length="500" mass="56065">MAYDWLKGVADEYDVIVIGSGLGGLTGANVLAKAGHRVLLLEHHYQFGGLATWFTRKGGHIFDISLHGFPSGMLKSCRKYWTKEIADSIVQLKDIRFVNPQMDVWTTFTREDYTRVLVEQFKLPREQVETFYDHLRAMNYYDNNPETTGQMLARFFPGREDVHRLLMEPISYANGSNFDDPAITFGIVFSNFMGGGVYTFRGGSDVLIEKMTDELRKNGVELRKKVLVEKVLVEERDGRKVACGIVAGNGRVIRAKAVLSNANIKNTIFRLAGEENFPAEFVAQAKAVRINTSSCQVYLGIRKGETIPHIGDLVFTSEAPKYSNDELTDLHTTSRTFSVYYPDTRPGSDRYTVVASLNGRYPDWQAMDEAEYEKQKARLIEESIVSLERYIPDVRAKIDWKEAATPRTIERYTTHMAGTSFGTKFEGLPVSMGISEKLPGLYHAGSVGIIMSGWLGTINYGVITANKIDQYVRAQKQKLHREHGGGTEATESSKNVSASL</sequence>
<evidence type="ECO:0000256" key="2">
    <source>
        <dbReference type="SAM" id="MobiDB-lite"/>
    </source>
</evidence>